<dbReference type="InterPro" id="IPR001322">
    <property type="entry name" value="Lamin_tail_dom"/>
</dbReference>
<dbReference type="EMBL" id="CP116221">
    <property type="protein sequence ID" value="WCO01151.1"/>
    <property type="molecule type" value="Genomic_DNA"/>
</dbReference>
<feature type="domain" description="LTD" evidence="4">
    <location>
        <begin position="825"/>
        <end position="1024"/>
    </location>
</feature>
<feature type="domain" description="Fibronectin type-III" evidence="3">
    <location>
        <begin position="716"/>
        <end position="831"/>
    </location>
</feature>
<evidence type="ECO:0000259" key="3">
    <source>
        <dbReference type="PROSITE" id="PS50853"/>
    </source>
</evidence>
<organism evidence="5 6">
    <name type="scientific">Psychroserpens ponticola</name>
    <dbReference type="NCBI Taxonomy" id="2932268"/>
    <lineage>
        <taxon>Bacteria</taxon>
        <taxon>Pseudomonadati</taxon>
        <taxon>Bacteroidota</taxon>
        <taxon>Flavobacteriia</taxon>
        <taxon>Flavobacteriales</taxon>
        <taxon>Flavobacteriaceae</taxon>
        <taxon>Psychroserpens</taxon>
    </lineage>
</organism>
<dbReference type="Pfam" id="PF18962">
    <property type="entry name" value="Por_Secre_tail"/>
    <property type="match status" value="1"/>
</dbReference>
<dbReference type="PROSITE" id="PS51841">
    <property type="entry name" value="LTD"/>
    <property type="match status" value="1"/>
</dbReference>
<dbReference type="SUPFAM" id="SSF49265">
    <property type="entry name" value="Fibronectin type III"/>
    <property type="match status" value="2"/>
</dbReference>
<feature type="chain" id="PRO_5045190148" evidence="2">
    <location>
        <begin position="18"/>
        <end position="1537"/>
    </location>
</feature>
<feature type="signal peptide" evidence="2">
    <location>
        <begin position="1"/>
        <end position="17"/>
    </location>
</feature>
<dbReference type="RefSeq" id="WP_249997345.1">
    <property type="nucleotide sequence ID" value="NZ_CP116221.1"/>
</dbReference>
<protein>
    <submittedName>
        <fullName evidence="5">T9SS type A sorting domain-containing protein</fullName>
    </submittedName>
</protein>
<evidence type="ECO:0000256" key="1">
    <source>
        <dbReference type="ARBA" id="ARBA00022729"/>
    </source>
</evidence>
<dbReference type="Proteomes" id="UP001202717">
    <property type="component" value="Chromosome"/>
</dbReference>
<keyword evidence="1 2" id="KW-0732">Signal</keyword>
<dbReference type="Gene3D" id="2.60.40.10">
    <property type="entry name" value="Immunoglobulins"/>
    <property type="match status" value="4"/>
</dbReference>
<dbReference type="InterPro" id="IPR036116">
    <property type="entry name" value="FN3_sf"/>
</dbReference>
<dbReference type="NCBIfam" id="TIGR04183">
    <property type="entry name" value="Por_Secre_tail"/>
    <property type="match status" value="1"/>
</dbReference>
<name>A0ABY7RVJ7_9FLAO</name>
<keyword evidence="6" id="KW-1185">Reference proteome</keyword>
<dbReference type="SMART" id="SM00060">
    <property type="entry name" value="FN3"/>
    <property type="match status" value="4"/>
</dbReference>
<dbReference type="InterPro" id="IPR003961">
    <property type="entry name" value="FN3_dom"/>
</dbReference>
<evidence type="ECO:0000313" key="6">
    <source>
        <dbReference type="Proteomes" id="UP001202717"/>
    </source>
</evidence>
<dbReference type="InterPro" id="IPR013783">
    <property type="entry name" value="Ig-like_fold"/>
</dbReference>
<accession>A0ABY7RVJ7</accession>
<dbReference type="InterPro" id="IPR026444">
    <property type="entry name" value="Secre_tail"/>
</dbReference>
<evidence type="ECO:0000256" key="2">
    <source>
        <dbReference type="SAM" id="SignalP"/>
    </source>
</evidence>
<dbReference type="PROSITE" id="PS50853">
    <property type="entry name" value="FN3"/>
    <property type="match status" value="1"/>
</dbReference>
<sequence length="1537" mass="161111">MKHIYTLLLALMMTALGFGQTTVTYDFSDGGAVTGLNEASPGITVDSDPNIGFGSFKNSGTSNPALNSGQLRLYQNATKGGSIIIYANSGVTITNIIVNASSLIGDAGYIVDGGSQVNLSGGSTYTISGISSTSQVEFFQRESGSGNRIYVDTFDVTYTSGGGGCTAPTTQASVYNTTSIGTTSATLNWTDGDGDEVLVLVKAGSAVDADPTNGTGYTGNTVFTSGDQIGTGNYVVQSGSATSSVSITGLTAATTYHVAVYEYNTTDTCYELTELTGNFTTGCSTPSDVTAFTATAGNTEVDLSWTNGSCFDEILVVAKATSAVTVTPTGDGTAYTANAAFGSGTDLGTSEYAVYKGSGTSVTITGLTNGTTYHFEAFARKVTTWSSGVTDSAAPIDQLGAGDIAFTAFNADGGDEFSFVALADIPANTTIWFTDNEWDGNSFNNINEGEIEWSHTSTVTAGSVIIIEDTSGGSPTVNIGSVSGGSVNLGASDEQLFALLSTPSASTMATPGFLAGISNDLTGSTLTGTGLTDGTDFLDFDDDGDGYEYTGSRSSESAFADYLPLIMNTTNWQIETSNGNNILPISTTVFTLASGCTAPTTQASAYNTTSIGSTSATLNWTSGNGDEVMVVVKESSAVDMDPTDGTAYTGNTVFTSGDQIGTGNYVVQSGSATSSVSITGLTAATTYHVAVYEYNTTGTCYELTELTGNFTTDCPTPSDVTTFTATSGDTTIDLSWTNGSCFDDILVVAKATSAVTVTPTGDGTAYTANTVFGSGTDLGTNEYAVYKGTGTSVTVTGLTNGTTYHFTAFARKTTTWSAGVTDSATPNTVEEAVAGDLIITEVSGDGSATGNDNGYMEIYNRSNKIINLDNIEARYFNSNPGSSTQQVTLSGTLSPGSFVIVTQNAGNYTTEYSDTADATGSDFYFNGGDDGCDVYHTTNGVIDQFNDNGSGQSPWNWSDSFTYYRNSTGSGAIEDNWTQDGTDNPRSKTNLFFWTGASDSSWTNTSNWDEAAAPSSTTDVVITDQTNEPSITTSVEVSNITIETSTDIIVEKTGNLEVSGNLNNSGNLSLESDSNEYSSLIIDGTSNGTINYERHVNINGSGTTGSNDLISAPLTGQQFDDFATANSNILSNGAGTLFLFGPFDKTSGEYLTYADTETATLDAGVGYRAASDDNGTFTFTGTANNGTITNDIINSGPSEPAESEWNLVGNPYPSYINVQDFLNHEVSSGISNLDLFDAGTAAIYGYDGNALNGWTVYNLANTTASTVIAPGQGFFVSADATYAPLYDLEFSPTIRSTGTTDDFIAGRSGGLTHFTLQASSAADSYSTEFYFNPIATRAFDLGHDAEIFSINLPFVLYSHLVEEDEGAHLTLQALNTTDLMDVTIPIGINANQGVQVTFTMSLNELPENHFVYFIDTVENTTTLLNDLDYVLTPSTALSGIGRFYIRVSEVALSTIENSFNELTIFALNESNEIVVNGQLQKNTILNLYDIQGRKVLSTQLDNTSLENRIDISSLSGGVYVVNVQNNEQQKSQKVIIK</sequence>
<gene>
    <name evidence="5" type="ORF">MUN68_013890</name>
</gene>
<evidence type="ECO:0000313" key="5">
    <source>
        <dbReference type="EMBL" id="WCO01151.1"/>
    </source>
</evidence>
<reference evidence="5 6" key="1">
    <citation type="submission" date="2023-01" db="EMBL/GenBank/DDBJ databases">
        <title>Psychroserpens ponticola sp. nov., isolated from seawater.</title>
        <authorList>
            <person name="Kristyanto S."/>
            <person name="Jung J."/>
            <person name="Kim J.M."/>
            <person name="Jeon C.O."/>
        </authorList>
    </citation>
    <scope>NUCLEOTIDE SEQUENCE [LARGE SCALE GENOMIC DNA]</scope>
    <source>
        <strain evidence="5 6">MSW6</strain>
    </source>
</reference>
<proteinExistence type="predicted"/>
<evidence type="ECO:0000259" key="4">
    <source>
        <dbReference type="PROSITE" id="PS51841"/>
    </source>
</evidence>